<keyword evidence="2" id="KW-1185">Reference proteome</keyword>
<dbReference type="AlphaFoldDB" id="A0AAE1XRY3"/>
<accession>A0AAE1XRY3</accession>
<reference evidence="1" key="2">
    <citation type="journal article" date="2024" name="Plant">
        <title>Genomic evolution and insights into agronomic trait innovations of Sesamum species.</title>
        <authorList>
            <person name="Miao H."/>
            <person name="Wang L."/>
            <person name="Qu L."/>
            <person name="Liu H."/>
            <person name="Sun Y."/>
            <person name="Le M."/>
            <person name="Wang Q."/>
            <person name="Wei S."/>
            <person name="Zheng Y."/>
            <person name="Lin W."/>
            <person name="Duan Y."/>
            <person name="Cao H."/>
            <person name="Xiong S."/>
            <person name="Wang X."/>
            <person name="Wei L."/>
            <person name="Li C."/>
            <person name="Ma Q."/>
            <person name="Ju M."/>
            <person name="Zhao R."/>
            <person name="Li G."/>
            <person name="Mu C."/>
            <person name="Tian Q."/>
            <person name="Mei H."/>
            <person name="Zhang T."/>
            <person name="Gao T."/>
            <person name="Zhang H."/>
        </authorList>
    </citation>
    <scope>NUCLEOTIDE SEQUENCE</scope>
    <source>
        <strain evidence="1">3651</strain>
    </source>
</reference>
<reference evidence="1" key="1">
    <citation type="submission" date="2020-06" db="EMBL/GenBank/DDBJ databases">
        <authorList>
            <person name="Li T."/>
            <person name="Hu X."/>
            <person name="Zhang T."/>
            <person name="Song X."/>
            <person name="Zhang H."/>
            <person name="Dai N."/>
            <person name="Sheng W."/>
            <person name="Hou X."/>
            <person name="Wei L."/>
        </authorList>
    </citation>
    <scope>NUCLEOTIDE SEQUENCE</scope>
    <source>
        <strain evidence="1">3651</strain>
        <tissue evidence="1">Leaf</tissue>
    </source>
</reference>
<protein>
    <submittedName>
        <fullName evidence="1">Uncharacterized protein</fullName>
    </submittedName>
</protein>
<dbReference type="Proteomes" id="UP001293254">
    <property type="component" value="Unassembled WGS sequence"/>
</dbReference>
<dbReference type="PANTHER" id="PTHR33384:SF22">
    <property type="match status" value="1"/>
</dbReference>
<dbReference type="PANTHER" id="PTHR33384">
    <property type="entry name" value="EXPRESSED PROTEIN"/>
    <property type="match status" value="1"/>
</dbReference>
<dbReference type="EMBL" id="JACGWO010000010">
    <property type="protein sequence ID" value="KAK4416487.1"/>
    <property type="molecule type" value="Genomic_DNA"/>
</dbReference>
<organism evidence="1 2">
    <name type="scientific">Sesamum alatum</name>
    <dbReference type="NCBI Taxonomy" id="300844"/>
    <lineage>
        <taxon>Eukaryota</taxon>
        <taxon>Viridiplantae</taxon>
        <taxon>Streptophyta</taxon>
        <taxon>Embryophyta</taxon>
        <taxon>Tracheophyta</taxon>
        <taxon>Spermatophyta</taxon>
        <taxon>Magnoliopsida</taxon>
        <taxon>eudicotyledons</taxon>
        <taxon>Gunneridae</taxon>
        <taxon>Pentapetalae</taxon>
        <taxon>asterids</taxon>
        <taxon>lamiids</taxon>
        <taxon>Lamiales</taxon>
        <taxon>Pedaliaceae</taxon>
        <taxon>Sesamum</taxon>
    </lineage>
</organism>
<gene>
    <name evidence="1" type="ORF">Salat_2474200</name>
</gene>
<name>A0AAE1XRY3_9LAMI</name>
<comment type="caution">
    <text evidence="1">The sequence shown here is derived from an EMBL/GenBank/DDBJ whole genome shotgun (WGS) entry which is preliminary data.</text>
</comment>
<evidence type="ECO:0000313" key="1">
    <source>
        <dbReference type="EMBL" id="KAK4416487.1"/>
    </source>
</evidence>
<sequence>MDCCENPMALGRVVCPKPRRAGQSNANTPAMIPLRFHIRNDAESKPAAELLGLILCKEDFKAERCATPPSSPPLLFGSPPCRTANPLVQDAHFGVEKLTNMHRTPTDLALPRSPHAREQLGKKQATVRVVGFHC</sequence>
<proteinExistence type="predicted"/>
<evidence type="ECO:0000313" key="2">
    <source>
        <dbReference type="Proteomes" id="UP001293254"/>
    </source>
</evidence>